<reference evidence="3 4" key="1">
    <citation type="journal article" date="2018" name="PLoS Genet.">
        <title>Population sequencing reveals clonal diversity and ancestral inbreeding in the grapevine cultivar Chardonnay.</title>
        <authorList>
            <person name="Roach M.J."/>
            <person name="Johnson D.L."/>
            <person name="Bohlmann J."/>
            <person name="van Vuuren H.J."/>
            <person name="Jones S.J."/>
            <person name="Pretorius I.S."/>
            <person name="Schmidt S.A."/>
            <person name="Borneman A.R."/>
        </authorList>
    </citation>
    <scope>NUCLEOTIDE SEQUENCE [LARGE SCALE GENOMIC DNA]</scope>
    <source>
        <strain evidence="4">cv. Chardonnay</strain>
        <tissue evidence="3">Leaf</tissue>
    </source>
</reference>
<keyword evidence="2" id="KW-0812">Transmembrane</keyword>
<protein>
    <submittedName>
        <fullName evidence="3">GDSL esterase/lipase</fullName>
    </submittedName>
</protein>
<dbReference type="PANTHER" id="PTHR22835:SF158">
    <property type="entry name" value="GDSL ESTERASE_LIPASE LIP-4-LIKE ISOFORM X1"/>
    <property type="match status" value="1"/>
</dbReference>
<sequence length="154" mass="16956">MYEKQQAPVPLLPCFIPISVILSVCFPLNVECGCSRSPVIFNMGDSNSDTGGFYSGLGIIMPPPEGRAFFHKFAGRLSDGRLIIDFLCELFTFTSLPFSCFFVFLGITKFRVRPTLHFSADDVGLWAGPSQLVRPAELIESTPSTKPNKTPTDI</sequence>
<feature type="transmembrane region" description="Helical" evidence="2">
    <location>
        <begin position="12"/>
        <end position="30"/>
    </location>
</feature>
<evidence type="ECO:0000313" key="3">
    <source>
        <dbReference type="EMBL" id="RVW41643.1"/>
    </source>
</evidence>
<comment type="similarity">
    <text evidence="1">Belongs to the 'GDSL' lipolytic enzyme family.</text>
</comment>
<gene>
    <name evidence="3" type="primary">VvCHDh000692_3</name>
    <name evidence="3" type="ORF">CK203_068173</name>
</gene>
<name>A0A438E1S2_VITVI</name>
<dbReference type="AlphaFoldDB" id="A0A438E1S2"/>
<evidence type="ECO:0000256" key="1">
    <source>
        <dbReference type="ARBA" id="ARBA00008668"/>
    </source>
</evidence>
<proteinExistence type="inferred from homology"/>
<dbReference type="InterPro" id="IPR036514">
    <property type="entry name" value="SGNH_hydro_sf"/>
</dbReference>
<comment type="caution">
    <text evidence="3">The sequence shown here is derived from an EMBL/GenBank/DDBJ whole genome shotgun (WGS) entry which is preliminary data.</text>
</comment>
<keyword evidence="2" id="KW-1133">Transmembrane helix</keyword>
<feature type="transmembrane region" description="Helical" evidence="2">
    <location>
        <begin position="82"/>
        <end position="107"/>
    </location>
</feature>
<organism evidence="3 4">
    <name type="scientific">Vitis vinifera</name>
    <name type="common">Grape</name>
    <dbReference type="NCBI Taxonomy" id="29760"/>
    <lineage>
        <taxon>Eukaryota</taxon>
        <taxon>Viridiplantae</taxon>
        <taxon>Streptophyta</taxon>
        <taxon>Embryophyta</taxon>
        <taxon>Tracheophyta</taxon>
        <taxon>Spermatophyta</taxon>
        <taxon>Magnoliopsida</taxon>
        <taxon>eudicotyledons</taxon>
        <taxon>Gunneridae</taxon>
        <taxon>Pentapetalae</taxon>
        <taxon>rosids</taxon>
        <taxon>Vitales</taxon>
        <taxon>Vitaceae</taxon>
        <taxon>Viteae</taxon>
        <taxon>Vitis</taxon>
    </lineage>
</organism>
<dbReference type="EMBL" id="QGNW01001434">
    <property type="protein sequence ID" value="RVW41643.1"/>
    <property type="molecule type" value="Genomic_DNA"/>
</dbReference>
<evidence type="ECO:0000256" key="2">
    <source>
        <dbReference type="SAM" id="Phobius"/>
    </source>
</evidence>
<evidence type="ECO:0000313" key="4">
    <source>
        <dbReference type="Proteomes" id="UP000288805"/>
    </source>
</evidence>
<accession>A0A438E1S2</accession>
<dbReference type="Proteomes" id="UP000288805">
    <property type="component" value="Unassembled WGS sequence"/>
</dbReference>
<keyword evidence="2" id="KW-0472">Membrane</keyword>
<dbReference type="Gene3D" id="3.40.50.1110">
    <property type="entry name" value="SGNH hydrolase"/>
    <property type="match status" value="1"/>
</dbReference>
<dbReference type="PANTHER" id="PTHR22835">
    <property type="entry name" value="ZINC FINGER FYVE DOMAIN CONTAINING PROTEIN"/>
    <property type="match status" value="1"/>
</dbReference>